<dbReference type="EMBL" id="JBEZVE010000002">
    <property type="protein sequence ID" value="MEU3779858.1"/>
    <property type="molecule type" value="Genomic_DNA"/>
</dbReference>
<dbReference type="Proteomes" id="UP001550739">
    <property type="component" value="Unassembled WGS sequence"/>
</dbReference>
<keyword evidence="2" id="KW-1185">Reference proteome</keyword>
<gene>
    <name evidence="1" type="ORF">AB0E89_04560</name>
</gene>
<proteinExistence type="predicted"/>
<sequence length="166" mass="17278">MLSEILVALAASGGTAVVTAAGTDAWIETRTTVARLLGRDGQREEVVLQRLDQTAADLARAAAGDDAERVLVRIRADQASSWTTRFRDLLQDLPERERNEVARELKSLVEHVRRHSPGSGASAGSGGVAANGDVIIEATGGSVAAGVMHVQGGVHVDPPKPGAAQD</sequence>
<evidence type="ECO:0000313" key="1">
    <source>
        <dbReference type="EMBL" id="MEU3779858.1"/>
    </source>
</evidence>
<name>A0ABV2ZBE8_9ACTN</name>
<accession>A0ABV2ZBE8</accession>
<dbReference type="RefSeq" id="WP_334579591.1">
    <property type="nucleotide sequence ID" value="NZ_JBEZVE010000002.1"/>
</dbReference>
<protein>
    <submittedName>
        <fullName evidence="1">Uncharacterized protein</fullName>
    </submittedName>
</protein>
<evidence type="ECO:0000313" key="2">
    <source>
        <dbReference type="Proteomes" id="UP001550739"/>
    </source>
</evidence>
<reference evidence="1 2" key="1">
    <citation type="submission" date="2024-06" db="EMBL/GenBank/DDBJ databases">
        <title>The Natural Products Discovery Center: Release of the First 8490 Sequenced Strains for Exploring Actinobacteria Biosynthetic Diversity.</title>
        <authorList>
            <person name="Kalkreuter E."/>
            <person name="Kautsar S.A."/>
            <person name="Yang D."/>
            <person name="Bader C.D."/>
            <person name="Teijaro C.N."/>
            <person name="Fluegel L."/>
            <person name="Davis C.M."/>
            <person name="Simpson J.R."/>
            <person name="Lauterbach L."/>
            <person name="Steele A.D."/>
            <person name="Gui C."/>
            <person name="Meng S."/>
            <person name="Li G."/>
            <person name="Viehrig K."/>
            <person name="Ye F."/>
            <person name="Su P."/>
            <person name="Kiefer A.F."/>
            <person name="Nichols A."/>
            <person name="Cepeda A.J."/>
            <person name="Yan W."/>
            <person name="Fan B."/>
            <person name="Jiang Y."/>
            <person name="Adhikari A."/>
            <person name="Zheng C.-J."/>
            <person name="Schuster L."/>
            <person name="Cowan T.M."/>
            <person name="Smanski M.J."/>
            <person name="Chevrette M.G."/>
            <person name="De Carvalho L.P.S."/>
            <person name="Shen B."/>
        </authorList>
    </citation>
    <scope>NUCLEOTIDE SEQUENCE [LARGE SCALE GENOMIC DNA]</scope>
    <source>
        <strain evidence="1 2">NPDC033843</strain>
    </source>
</reference>
<comment type="caution">
    <text evidence="1">The sequence shown here is derived from an EMBL/GenBank/DDBJ whole genome shotgun (WGS) entry which is preliminary data.</text>
</comment>
<organism evidence="1 2">
    <name type="scientific">Streptomyces sp. 900129855</name>
    <dbReference type="NCBI Taxonomy" id="3155129"/>
    <lineage>
        <taxon>Bacteria</taxon>
        <taxon>Bacillati</taxon>
        <taxon>Actinomycetota</taxon>
        <taxon>Actinomycetes</taxon>
        <taxon>Kitasatosporales</taxon>
        <taxon>Streptomycetaceae</taxon>
        <taxon>Streptomyces</taxon>
    </lineage>
</organism>